<feature type="compositionally biased region" description="Acidic residues" evidence="1">
    <location>
        <begin position="242"/>
        <end position="258"/>
    </location>
</feature>
<feature type="compositionally biased region" description="Basic and acidic residues" evidence="1">
    <location>
        <begin position="359"/>
        <end position="374"/>
    </location>
</feature>
<name>A0A8H6K859_9PEZI</name>
<gene>
    <name evidence="2" type="ORF">CPLU01_09480</name>
</gene>
<feature type="compositionally biased region" description="Pro residues" evidence="1">
    <location>
        <begin position="71"/>
        <end position="80"/>
    </location>
</feature>
<keyword evidence="3" id="KW-1185">Reference proteome</keyword>
<dbReference type="Proteomes" id="UP000654918">
    <property type="component" value="Unassembled WGS sequence"/>
</dbReference>
<accession>A0A8H6K859</accession>
<feature type="compositionally biased region" description="Low complexity" evidence="1">
    <location>
        <begin position="24"/>
        <end position="38"/>
    </location>
</feature>
<feature type="compositionally biased region" description="Acidic residues" evidence="1">
    <location>
        <begin position="338"/>
        <end position="347"/>
    </location>
</feature>
<proteinExistence type="predicted"/>
<feature type="compositionally biased region" description="Low complexity" evidence="1">
    <location>
        <begin position="292"/>
        <end position="311"/>
    </location>
</feature>
<protein>
    <submittedName>
        <fullName evidence="2">Uncharacterized protein</fullName>
    </submittedName>
</protein>
<organism evidence="2 3">
    <name type="scientific">Colletotrichum plurivorum</name>
    <dbReference type="NCBI Taxonomy" id="2175906"/>
    <lineage>
        <taxon>Eukaryota</taxon>
        <taxon>Fungi</taxon>
        <taxon>Dikarya</taxon>
        <taxon>Ascomycota</taxon>
        <taxon>Pezizomycotina</taxon>
        <taxon>Sordariomycetes</taxon>
        <taxon>Hypocreomycetidae</taxon>
        <taxon>Glomerellales</taxon>
        <taxon>Glomerellaceae</taxon>
        <taxon>Colletotrichum</taxon>
        <taxon>Colletotrichum orchidearum species complex</taxon>
    </lineage>
</organism>
<comment type="caution">
    <text evidence="2">The sequence shown here is derived from an EMBL/GenBank/DDBJ whole genome shotgun (WGS) entry which is preliminary data.</text>
</comment>
<evidence type="ECO:0000313" key="3">
    <source>
        <dbReference type="Proteomes" id="UP000654918"/>
    </source>
</evidence>
<feature type="compositionally biased region" description="Low complexity" evidence="1">
    <location>
        <begin position="319"/>
        <end position="331"/>
    </location>
</feature>
<feature type="region of interest" description="Disordered" evidence="1">
    <location>
        <begin position="164"/>
        <end position="382"/>
    </location>
</feature>
<sequence length="382" mass="41478">MTRRLPWRRDDDAPATTPVKRRTPAGTTTPRRVGTPQRATPKPKPTPTVINQSNPRPARSNGFLDGRTPSTSPPPQPLPETPIEEGLDDDDRYRMVEDELAAVAGRFTAHLHAAEYQRLQTHARSQNAETIKSISRPVVGSLTELARRRQEELLRRKMQREALRRAKAAAGRDDAESGDDAAAPPWHGTSLQGLMRGPKKSEVPLAALTRSGSGCGTGAVFGGVVKSRGKRPAPVSMRKEVIEEETETETETEDDSDDLGGPVRAPVRRHVAPVTVAPKPVPREPIRSPTITSRASTGTTLATSTKTASHTRTSSVTEPKAISSKSSAAPAGTGAANIDDDDDDEDLFTSFKNRRARTRERTVVKKKDPSEQKPVDIIPSFI</sequence>
<reference evidence="2" key="1">
    <citation type="journal article" date="2020" name="Phytopathology">
        <title>Genome Sequence Resources of Colletotrichum truncatum, C. plurivorum, C. musicola, and C. sojae: Four Species Pathogenic to Soybean (Glycine max).</title>
        <authorList>
            <person name="Rogerio F."/>
            <person name="Boufleur T.R."/>
            <person name="Ciampi-Guillardi M."/>
            <person name="Sukno S.A."/>
            <person name="Thon M.R."/>
            <person name="Massola Junior N.S."/>
            <person name="Baroncelli R."/>
        </authorList>
    </citation>
    <scope>NUCLEOTIDE SEQUENCE</scope>
    <source>
        <strain evidence="2">LFN00145</strain>
    </source>
</reference>
<evidence type="ECO:0000256" key="1">
    <source>
        <dbReference type="SAM" id="MobiDB-lite"/>
    </source>
</evidence>
<feature type="compositionally biased region" description="Basic and acidic residues" evidence="1">
    <location>
        <begin position="164"/>
        <end position="175"/>
    </location>
</feature>
<evidence type="ECO:0000313" key="2">
    <source>
        <dbReference type="EMBL" id="KAF6826812.1"/>
    </source>
</evidence>
<feature type="region of interest" description="Disordered" evidence="1">
    <location>
        <begin position="1"/>
        <end position="92"/>
    </location>
</feature>
<dbReference type="EMBL" id="WIGO01000148">
    <property type="protein sequence ID" value="KAF6826812.1"/>
    <property type="molecule type" value="Genomic_DNA"/>
</dbReference>
<dbReference type="AlphaFoldDB" id="A0A8H6K859"/>